<organism evidence="1 2">
    <name type="scientific">Aegilops tauschii subsp. strangulata</name>
    <name type="common">Goatgrass</name>
    <dbReference type="NCBI Taxonomy" id="200361"/>
    <lineage>
        <taxon>Eukaryota</taxon>
        <taxon>Viridiplantae</taxon>
        <taxon>Streptophyta</taxon>
        <taxon>Embryophyta</taxon>
        <taxon>Tracheophyta</taxon>
        <taxon>Spermatophyta</taxon>
        <taxon>Magnoliopsida</taxon>
        <taxon>Liliopsida</taxon>
        <taxon>Poales</taxon>
        <taxon>Poaceae</taxon>
        <taxon>BOP clade</taxon>
        <taxon>Pooideae</taxon>
        <taxon>Triticodae</taxon>
        <taxon>Triticeae</taxon>
        <taxon>Triticinae</taxon>
        <taxon>Aegilops</taxon>
    </lineage>
</organism>
<dbReference type="AlphaFoldDB" id="A0A452ZFD2"/>
<reference evidence="1" key="3">
    <citation type="journal article" date="2017" name="Nature">
        <title>Genome sequence of the progenitor of the wheat D genome Aegilops tauschii.</title>
        <authorList>
            <person name="Luo M.C."/>
            <person name="Gu Y.Q."/>
            <person name="Puiu D."/>
            <person name="Wang H."/>
            <person name="Twardziok S.O."/>
            <person name="Deal K.R."/>
            <person name="Huo N."/>
            <person name="Zhu T."/>
            <person name="Wang L."/>
            <person name="Wang Y."/>
            <person name="McGuire P.E."/>
            <person name="Liu S."/>
            <person name="Long H."/>
            <person name="Ramasamy R.K."/>
            <person name="Rodriguez J.C."/>
            <person name="Van S.L."/>
            <person name="Yuan L."/>
            <person name="Wang Z."/>
            <person name="Xia Z."/>
            <person name="Xiao L."/>
            <person name="Anderson O.D."/>
            <person name="Ouyang S."/>
            <person name="Liang Y."/>
            <person name="Zimin A.V."/>
            <person name="Pertea G."/>
            <person name="Qi P."/>
            <person name="Bennetzen J.L."/>
            <person name="Dai X."/>
            <person name="Dawson M.W."/>
            <person name="Muller H.G."/>
            <person name="Kugler K."/>
            <person name="Rivarola-Duarte L."/>
            <person name="Spannagl M."/>
            <person name="Mayer K.F.X."/>
            <person name="Lu F.H."/>
            <person name="Bevan M.W."/>
            <person name="Leroy P."/>
            <person name="Li P."/>
            <person name="You F.M."/>
            <person name="Sun Q."/>
            <person name="Liu Z."/>
            <person name="Lyons E."/>
            <person name="Wicker T."/>
            <person name="Salzberg S.L."/>
            <person name="Devos K.M."/>
            <person name="Dvorak J."/>
        </authorList>
    </citation>
    <scope>NUCLEOTIDE SEQUENCE [LARGE SCALE GENOMIC DNA]</scope>
    <source>
        <strain evidence="1">cv. AL8/78</strain>
    </source>
</reference>
<evidence type="ECO:0000313" key="2">
    <source>
        <dbReference type="Proteomes" id="UP000015105"/>
    </source>
</evidence>
<dbReference type="EnsemblPlants" id="AET1Gv20747600.9">
    <property type="protein sequence ID" value="AET1Gv20747600.9"/>
    <property type="gene ID" value="AET1Gv20747600"/>
</dbReference>
<reference evidence="1" key="5">
    <citation type="journal article" date="2021" name="G3 (Bethesda)">
        <title>Aegilops tauschii genome assembly Aet v5.0 features greater sequence contiguity and improved annotation.</title>
        <authorList>
            <person name="Wang L."/>
            <person name="Zhu T."/>
            <person name="Rodriguez J.C."/>
            <person name="Deal K.R."/>
            <person name="Dubcovsky J."/>
            <person name="McGuire P.E."/>
            <person name="Lux T."/>
            <person name="Spannagl M."/>
            <person name="Mayer K.F.X."/>
            <person name="Baldrich P."/>
            <person name="Meyers B.C."/>
            <person name="Huo N."/>
            <person name="Gu Y.Q."/>
            <person name="Zhou H."/>
            <person name="Devos K.M."/>
            <person name="Bennetzen J.L."/>
            <person name="Unver T."/>
            <person name="Budak H."/>
            <person name="Gulick P.J."/>
            <person name="Galiba G."/>
            <person name="Kalapos B."/>
            <person name="Nelson D.R."/>
            <person name="Li P."/>
            <person name="You F.M."/>
            <person name="Luo M.C."/>
            <person name="Dvorak J."/>
        </authorList>
    </citation>
    <scope>NUCLEOTIDE SEQUENCE [LARGE SCALE GENOMIC DNA]</scope>
    <source>
        <strain evidence="1">cv. AL8/78</strain>
    </source>
</reference>
<accession>A0A452ZFD2</accession>
<reference evidence="2" key="2">
    <citation type="journal article" date="2017" name="Nat. Plants">
        <title>The Aegilops tauschii genome reveals multiple impacts of transposons.</title>
        <authorList>
            <person name="Zhao G."/>
            <person name="Zou C."/>
            <person name="Li K."/>
            <person name="Wang K."/>
            <person name="Li T."/>
            <person name="Gao L."/>
            <person name="Zhang X."/>
            <person name="Wang H."/>
            <person name="Yang Z."/>
            <person name="Liu X."/>
            <person name="Jiang W."/>
            <person name="Mao L."/>
            <person name="Kong X."/>
            <person name="Jiao Y."/>
            <person name="Jia J."/>
        </authorList>
    </citation>
    <scope>NUCLEOTIDE SEQUENCE [LARGE SCALE GENOMIC DNA]</scope>
    <source>
        <strain evidence="2">cv. AL8/78</strain>
    </source>
</reference>
<protein>
    <submittedName>
        <fullName evidence="1">Uncharacterized protein</fullName>
    </submittedName>
</protein>
<sequence>MYSKHYARLCRDCLTKFHLSKILLCSLCEFDADVSIKFRSAAERCLELYFVCGSRPALKVNLDLNDLDWIGL</sequence>
<dbReference type="Gramene" id="AET1Gv20747600.9">
    <property type="protein sequence ID" value="AET1Gv20747600.9"/>
    <property type="gene ID" value="AET1Gv20747600"/>
</dbReference>
<keyword evidence="2" id="KW-1185">Reference proteome</keyword>
<name>A0A452ZFD2_AEGTS</name>
<dbReference type="Proteomes" id="UP000015105">
    <property type="component" value="Chromosome 1D"/>
</dbReference>
<evidence type="ECO:0000313" key="1">
    <source>
        <dbReference type="EnsemblPlants" id="AET1Gv20747600.9"/>
    </source>
</evidence>
<reference evidence="1" key="4">
    <citation type="submission" date="2019-03" db="UniProtKB">
        <authorList>
            <consortium name="EnsemblPlants"/>
        </authorList>
    </citation>
    <scope>IDENTIFICATION</scope>
</reference>
<reference evidence="2" key="1">
    <citation type="journal article" date="2014" name="Science">
        <title>Ancient hybridizations among the ancestral genomes of bread wheat.</title>
        <authorList>
            <consortium name="International Wheat Genome Sequencing Consortium,"/>
            <person name="Marcussen T."/>
            <person name="Sandve S.R."/>
            <person name="Heier L."/>
            <person name="Spannagl M."/>
            <person name="Pfeifer M."/>
            <person name="Jakobsen K.S."/>
            <person name="Wulff B.B."/>
            <person name="Steuernagel B."/>
            <person name="Mayer K.F."/>
            <person name="Olsen O.A."/>
        </authorList>
    </citation>
    <scope>NUCLEOTIDE SEQUENCE [LARGE SCALE GENOMIC DNA]</scope>
    <source>
        <strain evidence="2">cv. AL8/78</strain>
    </source>
</reference>
<proteinExistence type="predicted"/>